<keyword evidence="1" id="KW-0645">Protease</keyword>
<keyword evidence="1" id="KW-0378">Hydrolase</keyword>
<feature type="region of interest" description="Disordered" evidence="2">
    <location>
        <begin position="124"/>
        <end position="144"/>
    </location>
</feature>
<dbReference type="PANTHER" id="PTHR11439:SF491">
    <property type="entry name" value="INTEGRASE CATALYTIC DOMAIN-CONTAINING PROTEIN"/>
    <property type="match status" value="1"/>
</dbReference>
<dbReference type="Proteomes" id="UP000288805">
    <property type="component" value="Unassembled WGS sequence"/>
</dbReference>
<dbReference type="InterPro" id="IPR057670">
    <property type="entry name" value="SH3_retrovirus"/>
</dbReference>
<dbReference type="InterPro" id="IPR054722">
    <property type="entry name" value="PolX-like_BBD"/>
</dbReference>
<feature type="domain" description="Reverse transcriptase Ty1/copia-type" evidence="3">
    <location>
        <begin position="554"/>
        <end position="643"/>
    </location>
</feature>
<dbReference type="Pfam" id="PF14223">
    <property type="entry name" value="Retrotran_gag_2"/>
    <property type="match status" value="1"/>
</dbReference>
<dbReference type="InterPro" id="IPR013103">
    <property type="entry name" value="RVT_2"/>
</dbReference>
<feature type="compositionally biased region" description="Basic and acidic residues" evidence="2">
    <location>
        <begin position="124"/>
        <end position="140"/>
    </location>
</feature>
<feature type="domain" description="Retroviral polymerase SH3-like" evidence="5">
    <location>
        <begin position="331"/>
        <end position="360"/>
    </location>
</feature>
<dbReference type="AlphaFoldDB" id="A0A438JQU4"/>
<dbReference type="Pfam" id="PF25597">
    <property type="entry name" value="SH3_retrovirus"/>
    <property type="match status" value="1"/>
</dbReference>
<keyword evidence="1" id="KW-0064">Aspartyl protease</keyword>
<dbReference type="CDD" id="cd09272">
    <property type="entry name" value="RNase_HI_RT_Ty1"/>
    <property type="match status" value="1"/>
</dbReference>
<comment type="caution">
    <text evidence="6">The sequence shown here is derived from an EMBL/GenBank/DDBJ whole genome shotgun (WGS) entry which is preliminary data.</text>
</comment>
<dbReference type="InterPro" id="IPR043502">
    <property type="entry name" value="DNA/RNA_pol_sf"/>
</dbReference>
<feature type="domain" description="Retrovirus-related Pol polyprotein from transposon TNT 1-94-like beta-barrel" evidence="4">
    <location>
        <begin position="170"/>
        <end position="250"/>
    </location>
</feature>
<dbReference type="SUPFAM" id="SSF56672">
    <property type="entry name" value="DNA/RNA polymerases"/>
    <property type="match status" value="1"/>
</dbReference>
<proteinExistence type="predicted"/>
<organism evidence="6 7">
    <name type="scientific">Vitis vinifera</name>
    <name type="common">Grape</name>
    <dbReference type="NCBI Taxonomy" id="29760"/>
    <lineage>
        <taxon>Eukaryota</taxon>
        <taxon>Viridiplantae</taxon>
        <taxon>Streptophyta</taxon>
        <taxon>Embryophyta</taxon>
        <taxon>Tracheophyta</taxon>
        <taxon>Spermatophyta</taxon>
        <taxon>Magnoliopsida</taxon>
        <taxon>eudicotyledons</taxon>
        <taxon>Gunneridae</taxon>
        <taxon>Pentapetalae</taxon>
        <taxon>rosids</taxon>
        <taxon>Vitales</taxon>
        <taxon>Vitaceae</taxon>
        <taxon>Viteae</taxon>
        <taxon>Vitis</taxon>
    </lineage>
</organism>
<evidence type="ECO:0000313" key="6">
    <source>
        <dbReference type="EMBL" id="RVX11324.1"/>
    </source>
</evidence>
<name>A0A438JQU4_VITVI</name>
<dbReference type="Pfam" id="PF22936">
    <property type="entry name" value="Pol_BBD"/>
    <property type="match status" value="1"/>
</dbReference>
<dbReference type="GO" id="GO:0004190">
    <property type="term" value="F:aspartic-type endopeptidase activity"/>
    <property type="evidence" value="ECO:0007669"/>
    <property type="project" value="UniProtKB-KW"/>
</dbReference>
<dbReference type="Pfam" id="PF07727">
    <property type="entry name" value="RVT_2"/>
    <property type="match status" value="1"/>
</dbReference>
<evidence type="ECO:0000313" key="7">
    <source>
        <dbReference type="Proteomes" id="UP000288805"/>
    </source>
</evidence>
<gene>
    <name evidence="6" type="primary">POLX_2308</name>
    <name evidence="6" type="ORF">CK203_019707</name>
</gene>
<dbReference type="EMBL" id="QGNW01000031">
    <property type="protein sequence ID" value="RVX11324.1"/>
    <property type="molecule type" value="Genomic_DNA"/>
</dbReference>
<reference evidence="6 7" key="1">
    <citation type="journal article" date="2018" name="PLoS Genet.">
        <title>Population sequencing reveals clonal diversity and ancestral inbreeding in the grapevine cultivar Chardonnay.</title>
        <authorList>
            <person name="Roach M.J."/>
            <person name="Johnson D.L."/>
            <person name="Bohlmann J."/>
            <person name="van Vuuren H.J."/>
            <person name="Jones S.J."/>
            <person name="Pretorius I.S."/>
            <person name="Schmidt S.A."/>
            <person name="Borneman A.R."/>
        </authorList>
    </citation>
    <scope>NUCLEOTIDE SEQUENCE [LARGE SCALE GENOMIC DNA]</scope>
    <source>
        <strain evidence="7">cv. Chardonnay</strain>
        <tissue evidence="6">Leaf</tissue>
    </source>
</reference>
<evidence type="ECO:0000259" key="5">
    <source>
        <dbReference type="Pfam" id="PF25597"/>
    </source>
</evidence>
<evidence type="ECO:0000256" key="2">
    <source>
        <dbReference type="SAM" id="MobiDB-lite"/>
    </source>
</evidence>
<protein>
    <submittedName>
        <fullName evidence="6">Retrovirus-related Pol polyprotein from transposon TNT 1-94</fullName>
    </submittedName>
</protein>
<dbReference type="PANTHER" id="PTHR11439">
    <property type="entry name" value="GAG-POL-RELATED RETROTRANSPOSON"/>
    <property type="match status" value="1"/>
</dbReference>
<evidence type="ECO:0000256" key="1">
    <source>
        <dbReference type="ARBA" id="ARBA00022750"/>
    </source>
</evidence>
<evidence type="ECO:0000259" key="3">
    <source>
        <dbReference type="Pfam" id="PF07727"/>
    </source>
</evidence>
<accession>A0A438JQU4</accession>
<sequence>MKIEAILIQQGVEKALLPDKDLLESLEELYRTRALPNRIYLREHLYGFKIEESKPIDDALDEFNKLVLDLESLDIKVEDEDKAIILLNSLPKSLKHFKETLKYGKDDITFDDVQNALNAKVLDMKSSDKTNGDRQQEEKTQAQGSAAIIDDGYDSTEVLTIRLNPNHEEWVLDSGCTYHMCPRRDWFSSYQEVNGGKLLLGNNMSCNVVGIGTMAINMHDGKTRTLKEVRHVPDLKRNLISLGTLDKSGYNFKAKNGKLTISKCAMVVMKGQKRNGLHILEGHTLKDLWGPARVSTHGGNRTTSSAIDFKTPEELWFGKSSNYEHHRIFGCTAYVHQSEGKLEPRSIKCIFLGYLEGVKGTEGDYEKRSLILYKDHFEFEVELSSQDGHDQQNDLAYGGLKIEDTKVTFSNVEGSAGTNSQEVDLDYFLLRDRAKRNIKPPDRFSFADLIAYALLIAMEYEKSEPISYQEAINNNESMKWLTTMSEEFESLQKNQTWVFVKRKPNKKVVSCKWIFKGKQGATENEPIRFKARLVDRGYTQRKGIDYTEVFSPVKLQGSLMMFLLIYVDDMLLACKDKSQIQEVKRILKSEFDMMGLGNARRILGMEIVRNSEDRTLFLSQKGYLEKVLQKFSMENSKLVRIPLAGHFRLSMTQCPQSEVERKEMNSVPYANAIRALMFMANPGREHWNGVTWLLRYVRGSLGVGLKFGSSKEGDGITGYVDSDYVGDLDKRMSTTGYIFTLFGGPVSWKSQLQSIVALSTTKAEYIAATEAMKEALWLQGLVKELRVLNSVVEIFLDSQSAIQLCNNPVFHDRTKHIDVRYHFIRETISSGAMKLEKISIVDNPADMATKVLPVTKFKYSLDLVQVMYN</sequence>
<evidence type="ECO:0000259" key="4">
    <source>
        <dbReference type="Pfam" id="PF22936"/>
    </source>
</evidence>